<feature type="region of interest" description="Disordered" evidence="6">
    <location>
        <begin position="533"/>
        <end position="557"/>
    </location>
</feature>
<dbReference type="GO" id="GO:0015074">
    <property type="term" value="P:DNA integration"/>
    <property type="evidence" value="ECO:0007669"/>
    <property type="project" value="UniProtKB-KW"/>
</dbReference>
<dbReference type="PROSITE" id="PS51736">
    <property type="entry name" value="RECOMBINASES_3"/>
    <property type="match status" value="1"/>
</dbReference>
<evidence type="ECO:0000256" key="1">
    <source>
        <dbReference type="ARBA" id="ARBA00022908"/>
    </source>
</evidence>
<dbReference type="PANTHER" id="PTHR30461:SF23">
    <property type="entry name" value="DNA RECOMBINASE-RELATED"/>
    <property type="match status" value="1"/>
</dbReference>
<evidence type="ECO:0000313" key="10">
    <source>
        <dbReference type="Proteomes" id="UP000742460"/>
    </source>
</evidence>
<dbReference type="Proteomes" id="UP000742460">
    <property type="component" value="Unassembled WGS sequence"/>
</dbReference>
<dbReference type="InterPro" id="IPR050639">
    <property type="entry name" value="SSR_resolvase"/>
</dbReference>
<comment type="caution">
    <text evidence="9">The sequence shown here is derived from an EMBL/GenBank/DDBJ whole genome shotgun (WGS) entry which is preliminary data.</text>
</comment>
<dbReference type="Gene3D" id="3.40.50.1390">
    <property type="entry name" value="Resolvase, N-terminal catalytic domain"/>
    <property type="match status" value="1"/>
</dbReference>
<dbReference type="CDD" id="cd00338">
    <property type="entry name" value="Ser_Recombinase"/>
    <property type="match status" value="1"/>
</dbReference>
<dbReference type="PANTHER" id="PTHR30461">
    <property type="entry name" value="DNA-INVERTASE FROM LAMBDOID PROPHAGE"/>
    <property type="match status" value="1"/>
</dbReference>
<dbReference type="InterPro" id="IPR011109">
    <property type="entry name" value="DNA_bind_recombinase_dom"/>
</dbReference>
<keyword evidence="3" id="KW-0233">DNA recombination</keyword>
<dbReference type="InterPro" id="IPR025827">
    <property type="entry name" value="Zn_ribbon_recom_dom"/>
</dbReference>
<dbReference type="InterPro" id="IPR036162">
    <property type="entry name" value="Resolvase-like_N_sf"/>
</dbReference>
<dbReference type="Pfam" id="PF00239">
    <property type="entry name" value="Resolvase"/>
    <property type="match status" value="1"/>
</dbReference>
<evidence type="ECO:0000256" key="5">
    <source>
        <dbReference type="PROSITE-ProRule" id="PRU10137"/>
    </source>
</evidence>
<evidence type="ECO:0000256" key="2">
    <source>
        <dbReference type="ARBA" id="ARBA00023125"/>
    </source>
</evidence>
<gene>
    <name evidence="9" type="ORF">K8V81_09640</name>
</gene>
<dbReference type="Pfam" id="PF13408">
    <property type="entry name" value="Zn_ribbon_recom"/>
    <property type="match status" value="1"/>
</dbReference>
<feature type="domain" description="Resolvase/invertase-type recombinase catalytic" evidence="7">
    <location>
        <begin position="24"/>
        <end position="175"/>
    </location>
</feature>
<dbReference type="InterPro" id="IPR038109">
    <property type="entry name" value="DNA_bind_recomb_sf"/>
</dbReference>
<dbReference type="GO" id="GO:0000150">
    <property type="term" value="F:DNA strand exchange activity"/>
    <property type="evidence" value="ECO:0007669"/>
    <property type="project" value="InterPro"/>
</dbReference>
<reference evidence="9" key="2">
    <citation type="submission" date="2021-09" db="EMBL/GenBank/DDBJ databases">
        <authorList>
            <person name="Gilroy R."/>
        </authorList>
    </citation>
    <scope>NUCLEOTIDE SEQUENCE</scope>
    <source>
        <strain evidence="9">ChiGjej5B5-22894</strain>
    </source>
</reference>
<proteinExistence type="predicted"/>
<reference evidence="9" key="1">
    <citation type="journal article" date="2021" name="PeerJ">
        <title>Extensive microbial diversity within the chicken gut microbiome revealed by metagenomics and culture.</title>
        <authorList>
            <person name="Gilroy R."/>
            <person name="Ravi A."/>
            <person name="Getino M."/>
            <person name="Pursley I."/>
            <person name="Horton D.L."/>
            <person name="Alikhan N.F."/>
            <person name="Baker D."/>
            <person name="Gharbi K."/>
            <person name="Hall N."/>
            <person name="Watson M."/>
            <person name="Adriaenssens E.M."/>
            <person name="Foster-Nyarko E."/>
            <person name="Jarju S."/>
            <person name="Secka A."/>
            <person name="Antonio M."/>
            <person name="Oren A."/>
            <person name="Chaudhuri R.R."/>
            <person name="La Ragione R."/>
            <person name="Hildebrand F."/>
            <person name="Pallen M.J."/>
        </authorList>
    </citation>
    <scope>NUCLEOTIDE SEQUENCE</scope>
    <source>
        <strain evidence="9">ChiGjej5B5-22894</strain>
    </source>
</reference>
<dbReference type="InterPro" id="IPR006119">
    <property type="entry name" value="Resolv_N"/>
</dbReference>
<keyword evidence="2" id="KW-0238">DNA-binding</keyword>
<evidence type="ECO:0000259" key="7">
    <source>
        <dbReference type="PROSITE" id="PS51736"/>
    </source>
</evidence>
<feature type="domain" description="Recombinase" evidence="8">
    <location>
        <begin position="182"/>
        <end position="301"/>
    </location>
</feature>
<dbReference type="PROSITE" id="PS51737">
    <property type="entry name" value="RECOMBINASE_DNA_BIND"/>
    <property type="match status" value="1"/>
</dbReference>
<dbReference type="SMART" id="SM00857">
    <property type="entry name" value="Resolvase"/>
    <property type="match status" value="1"/>
</dbReference>
<evidence type="ECO:0000256" key="6">
    <source>
        <dbReference type="SAM" id="MobiDB-lite"/>
    </source>
</evidence>
<protein>
    <submittedName>
        <fullName evidence="9">Recombinase family protein</fullName>
    </submittedName>
</protein>
<feature type="active site" description="O-(5'-phospho-DNA)-serine intermediate" evidence="4 5">
    <location>
        <position position="32"/>
    </location>
</feature>
<name>A0A921SY81_9MICO</name>
<dbReference type="PROSITE" id="PS00397">
    <property type="entry name" value="RECOMBINASES_1"/>
    <property type="match status" value="1"/>
</dbReference>
<dbReference type="InterPro" id="IPR006118">
    <property type="entry name" value="Recombinase_CS"/>
</dbReference>
<keyword evidence="1" id="KW-0229">DNA integration</keyword>
<evidence type="ECO:0000256" key="4">
    <source>
        <dbReference type="PIRSR" id="PIRSR606118-50"/>
    </source>
</evidence>
<dbReference type="SUPFAM" id="SSF53041">
    <property type="entry name" value="Resolvase-like"/>
    <property type="match status" value="1"/>
</dbReference>
<dbReference type="Gene3D" id="3.90.1750.20">
    <property type="entry name" value="Putative Large Serine Recombinase, Chain B, Domain 2"/>
    <property type="match status" value="1"/>
</dbReference>
<evidence type="ECO:0000313" key="9">
    <source>
        <dbReference type="EMBL" id="HJG91972.1"/>
    </source>
</evidence>
<dbReference type="AlphaFoldDB" id="A0A921SY81"/>
<sequence length="557" mass="61700">MTILDAEQSALNSLVTPSRPMGAVAVTYLRVSTKEQAERGGTDEGFSIPAQRDANHRKADDLGATIVEEFVDAGESARKADRPDLIRMIKYVTKHKVDYCIVHKVDRLARNRADDVAIHLALRDAGVMLVSATENIDETPSGMLLHGIMSTIAEFYSRNLATETVKGLSQKAASGGTVTKAPLGYRNVGVRDEYGREIRTVEVDQERAKLIRWAFQVYASGEWSTNQLHAELTARGLTTPPTPRRPSKPIGRSSLHRILTNPYYKGDVTYQGVTYKGTHEALVPAEVWYQVQTVLSMHRSAADATQIHDHYLKGTVFCGQCGARLLVCNAKNARGNIYPYFVCGARHSGRGDCTRQAMLIEEVERLIERHYETVQITKQTRQAVGARLHAAFDELMASESGALAAMATERTRLEDEQLRVLQAHYAGAVPLDLLKKEQDRISAALETIEHRITAHHGEYADARANLDDSLDLLEHAAEVYARCDDANRRLCNQAFFTAIYIDEDNDVRVGYATPFDALTDRELQSNALAWAEGARNESEVRTPTGSTVESSHLAHLG</sequence>
<evidence type="ECO:0000256" key="3">
    <source>
        <dbReference type="ARBA" id="ARBA00023172"/>
    </source>
</evidence>
<dbReference type="EMBL" id="DYUE01000223">
    <property type="protein sequence ID" value="HJG91972.1"/>
    <property type="molecule type" value="Genomic_DNA"/>
</dbReference>
<evidence type="ECO:0000259" key="8">
    <source>
        <dbReference type="PROSITE" id="PS51737"/>
    </source>
</evidence>
<feature type="compositionally biased region" description="Polar residues" evidence="6">
    <location>
        <begin position="541"/>
        <end position="550"/>
    </location>
</feature>
<organism evidence="9 10">
    <name type="scientific">Brachybacterium massiliense</name>
    <dbReference type="NCBI Taxonomy" id="1755098"/>
    <lineage>
        <taxon>Bacteria</taxon>
        <taxon>Bacillati</taxon>
        <taxon>Actinomycetota</taxon>
        <taxon>Actinomycetes</taxon>
        <taxon>Micrococcales</taxon>
        <taxon>Dermabacteraceae</taxon>
        <taxon>Brachybacterium</taxon>
    </lineage>
</organism>
<dbReference type="Pfam" id="PF07508">
    <property type="entry name" value="Recombinase"/>
    <property type="match status" value="1"/>
</dbReference>
<dbReference type="GO" id="GO:0003677">
    <property type="term" value="F:DNA binding"/>
    <property type="evidence" value="ECO:0007669"/>
    <property type="project" value="UniProtKB-KW"/>
</dbReference>
<accession>A0A921SY81</accession>